<keyword evidence="3" id="KW-1185">Reference proteome</keyword>
<dbReference type="OrthoDB" id="391544at2759"/>
<evidence type="ECO:0000313" key="3">
    <source>
        <dbReference type="Proteomes" id="UP000054561"/>
    </source>
</evidence>
<dbReference type="VEuPathDB" id="PlasmoDB:AK88_03570"/>
<accession>A0A0D9QM01</accession>
<feature type="region of interest" description="Disordered" evidence="1">
    <location>
        <begin position="484"/>
        <end position="517"/>
    </location>
</feature>
<gene>
    <name evidence="2" type="ORF">AK88_03570</name>
</gene>
<dbReference type="OMA" id="CGILLDF"/>
<name>A0A0D9QM01_PLAFR</name>
<dbReference type="Proteomes" id="UP000054561">
    <property type="component" value="Unassembled WGS sequence"/>
</dbReference>
<reference evidence="2 3" key="1">
    <citation type="submission" date="2014-03" db="EMBL/GenBank/DDBJ databases">
        <title>The Genome Sequence of Plasmodium fragile nilgiri.</title>
        <authorList>
            <consortium name="The Broad Institute Genomics Platform"/>
            <consortium name="The Broad Institute Genome Sequencing Center for Infectious Disease"/>
            <person name="Neafsey D."/>
            <person name="Duraisingh M."/>
            <person name="Young S.K."/>
            <person name="Zeng Q."/>
            <person name="Gargeya S."/>
            <person name="Abouelleil A."/>
            <person name="Alvarado L."/>
            <person name="Chapman S.B."/>
            <person name="Gainer-Dewar J."/>
            <person name="Goldberg J."/>
            <person name="Griggs A."/>
            <person name="Gujja S."/>
            <person name="Hansen M."/>
            <person name="Howarth C."/>
            <person name="Imamovic A."/>
            <person name="Larimer J."/>
            <person name="Pearson M."/>
            <person name="Poon T.W."/>
            <person name="Priest M."/>
            <person name="Roberts A."/>
            <person name="Saif S."/>
            <person name="Shea T."/>
            <person name="Sykes S."/>
            <person name="Wortman J."/>
            <person name="Nusbaum C."/>
            <person name="Birren B."/>
        </authorList>
    </citation>
    <scope>NUCLEOTIDE SEQUENCE [LARGE SCALE GENOMIC DNA]</scope>
    <source>
        <strain evidence="3">nilgiri</strain>
    </source>
</reference>
<evidence type="ECO:0008006" key="4">
    <source>
        <dbReference type="Google" id="ProtNLM"/>
    </source>
</evidence>
<protein>
    <recommendedName>
        <fullName evidence="4">Gametocyte development protein 1</fullName>
    </recommendedName>
</protein>
<dbReference type="GeneID" id="24268884"/>
<proteinExistence type="predicted"/>
<evidence type="ECO:0000256" key="1">
    <source>
        <dbReference type="SAM" id="MobiDB-lite"/>
    </source>
</evidence>
<feature type="compositionally biased region" description="Low complexity" evidence="1">
    <location>
        <begin position="155"/>
        <end position="179"/>
    </location>
</feature>
<dbReference type="RefSeq" id="XP_012336604.1">
    <property type="nucleotide sequence ID" value="XM_012481181.1"/>
</dbReference>
<dbReference type="AlphaFoldDB" id="A0A0D9QM01"/>
<sequence length="711" mass="81722">MENREGRKPTQLVQPRDRRKKNTVLVKRERYKKPWYLHLEKSEVIFFFDLIEEDLTCGFKRKISLATQGSADESLGEVHSNVFKRVAVKREEPGGGEVGVEICTESEGKNQEGEDDCSGGLFEWRGENMYSAAIRDEHSFVERLHEHLRREITTSSVESGSVNSGSVNSGSVNSGSVNSGSVQSCPDQIELSNYVYQKEPCNADMRCTNYNVSYNLFLYLNTFLKELTCDKKDTVDRLLEAFNEKRFNNKNNKGMRNNFKGDLYKVTIHTEGILSFKLINNKNEIGTKTYYMNEELLKLEINNILGKNYPLKYIFYVHQEVRDFQRVVMPLQLQSDKPITCGILLDFDYMGSSFEMNENRPMKLVDLVLMLDKICELLRENCTVIYVHHARGANHAVEANYAVEGNHTVEANHVGEENELMLSHPRRAPKNMASAHRGHACRHKKSYGYLFDDLESTLKLFEERNIKVVIRTSELTEEAEVTSAAKGIGGADTSPSPHSSCLPHLSHPSAMDNASDKKKKNTIVKDIAQLFENPYIDNILLLCNDIDVISYCYNVRHKIKYKNGESSTKKREYTFGYMKPVLIFSFLKNLPIENGRIYPHLKLDKFCYMTFIITSYLLRCQARNLQRLAKESNFNVVLVKELIKKYNMENSTLKKGMNILLLDDVLYKVNAKTKMKGKTKKKAHGEVSISDLLRRSFPAVYYPMQYYLEES</sequence>
<organism evidence="2 3">
    <name type="scientific">Plasmodium fragile</name>
    <dbReference type="NCBI Taxonomy" id="5857"/>
    <lineage>
        <taxon>Eukaryota</taxon>
        <taxon>Sar</taxon>
        <taxon>Alveolata</taxon>
        <taxon>Apicomplexa</taxon>
        <taxon>Aconoidasida</taxon>
        <taxon>Haemosporida</taxon>
        <taxon>Plasmodiidae</taxon>
        <taxon>Plasmodium</taxon>
        <taxon>Plasmodium (Plasmodium)</taxon>
    </lineage>
</organism>
<feature type="compositionally biased region" description="Low complexity" evidence="1">
    <location>
        <begin position="494"/>
        <end position="509"/>
    </location>
</feature>
<feature type="region of interest" description="Disordered" evidence="1">
    <location>
        <begin position="152"/>
        <end position="179"/>
    </location>
</feature>
<dbReference type="EMBL" id="KQ001686">
    <property type="protein sequence ID" value="KJP86756.1"/>
    <property type="molecule type" value="Genomic_DNA"/>
</dbReference>
<evidence type="ECO:0000313" key="2">
    <source>
        <dbReference type="EMBL" id="KJP86756.1"/>
    </source>
</evidence>